<sequence>MHVKNLLIVDDQTGIRLLLDEIFRTEGHLTTLVANGLKAIQEMEQKTPDCVLLDMNMPGMDGLEVLRRMKQRWPEVPVLMMTAYSDSELQEEIIRNGANAFFEKPFNIAELVSTVNEILRS</sequence>
<dbReference type="PROSITE" id="PS50110">
    <property type="entry name" value="RESPONSE_REGULATORY"/>
    <property type="match status" value="1"/>
</dbReference>
<dbReference type="EMBL" id="JBHUGI010000034">
    <property type="protein sequence ID" value="MFD1929390.1"/>
    <property type="molecule type" value="Genomic_DNA"/>
</dbReference>
<dbReference type="InterPro" id="IPR011006">
    <property type="entry name" value="CheY-like_superfamily"/>
</dbReference>
<name>A0ABW4SIP3_9BACL</name>
<protein>
    <submittedName>
        <fullName evidence="4">Response regulator</fullName>
    </submittedName>
</protein>
<proteinExistence type="predicted"/>
<evidence type="ECO:0000256" key="1">
    <source>
        <dbReference type="ARBA" id="ARBA00022553"/>
    </source>
</evidence>
<dbReference type="PANTHER" id="PTHR44591">
    <property type="entry name" value="STRESS RESPONSE REGULATOR PROTEIN 1"/>
    <property type="match status" value="1"/>
</dbReference>
<dbReference type="Proteomes" id="UP001597218">
    <property type="component" value="Unassembled WGS sequence"/>
</dbReference>
<evidence type="ECO:0000313" key="5">
    <source>
        <dbReference type="Proteomes" id="UP001597218"/>
    </source>
</evidence>
<keyword evidence="5" id="KW-1185">Reference proteome</keyword>
<organism evidence="4 5">
    <name type="scientific">Sporosarcina siberiensis</name>
    <dbReference type="NCBI Taxonomy" id="1365606"/>
    <lineage>
        <taxon>Bacteria</taxon>
        <taxon>Bacillati</taxon>
        <taxon>Bacillota</taxon>
        <taxon>Bacilli</taxon>
        <taxon>Bacillales</taxon>
        <taxon>Caryophanaceae</taxon>
        <taxon>Sporosarcina</taxon>
    </lineage>
</organism>
<accession>A0ABW4SIP3</accession>
<evidence type="ECO:0000256" key="2">
    <source>
        <dbReference type="PROSITE-ProRule" id="PRU00169"/>
    </source>
</evidence>
<evidence type="ECO:0000259" key="3">
    <source>
        <dbReference type="PROSITE" id="PS50110"/>
    </source>
</evidence>
<dbReference type="PANTHER" id="PTHR44591:SF3">
    <property type="entry name" value="RESPONSE REGULATORY DOMAIN-CONTAINING PROTEIN"/>
    <property type="match status" value="1"/>
</dbReference>
<dbReference type="Gene3D" id="3.40.50.2300">
    <property type="match status" value="1"/>
</dbReference>
<evidence type="ECO:0000313" key="4">
    <source>
        <dbReference type="EMBL" id="MFD1929390.1"/>
    </source>
</evidence>
<feature type="domain" description="Response regulatory" evidence="3">
    <location>
        <begin position="5"/>
        <end position="119"/>
    </location>
</feature>
<dbReference type="SMART" id="SM00448">
    <property type="entry name" value="REC"/>
    <property type="match status" value="1"/>
</dbReference>
<dbReference type="RefSeq" id="WP_381539481.1">
    <property type="nucleotide sequence ID" value="NZ_JBHUGI010000034.1"/>
</dbReference>
<dbReference type="SUPFAM" id="SSF52172">
    <property type="entry name" value="CheY-like"/>
    <property type="match status" value="1"/>
</dbReference>
<dbReference type="Pfam" id="PF00072">
    <property type="entry name" value="Response_reg"/>
    <property type="match status" value="1"/>
</dbReference>
<gene>
    <name evidence="4" type="ORF">ACFSFY_15210</name>
</gene>
<comment type="caution">
    <text evidence="4">The sequence shown here is derived from an EMBL/GenBank/DDBJ whole genome shotgun (WGS) entry which is preliminary data.</text>
</comment>
<dbReference type="InterPro" id="IPR001789">
    <property type="entry name" value="Sig_transdc_resp-reg_receiver"/>
</dbReference>
<dbReference type="InterPro" id="IPR050595">
    <property type="entry name" value="Bact_response_regulator"/>
</dbReference>
<feature type="modified residue" description="4-aspartylphosphate" evidence="2">
    <location>
        <position position="54"/>
    </location>
</feature>
<keyword evidence="1 2" id="KW-0597">Phosphoprotein</keyword>
<reference evidence="5" key="1">
    <citation type="journal article" date="2019" name="Int. J. Syst. Evol. Microbiol.">
        <title>The Global Catalogue of Microorganisms (GCM) 10K type strain sequencing project: providing services to taxonomists for standard genome sequencing and annotation.</title>
        <authorList>
            <consortium name="The Broad Institute Genomics Platform"/>
            <consortium name="The Broad Institute Genome Sequencing Center for Infectious Disease"/>
            <person name="Wu L."/>
            <person name="Ma J."/>
        </authorList>
    </citation>
    <scope>NUCLEOTIDE SEQUENCE [LARGE SCALE GENOMIC DNA]</scope>
    <source>
        <strain evidence="5">CGMCC 4.7177</strain>
    </source>
</reference>